<evidence type="ECO:0000256" key="3">
    <source>
        <dbReference type="PIRSR" id="PIRSR601559-50"/>
    </source>
</evidence>
<proteinExistence type="inferred from homology"/>
<evidence type="ECO:0000256" key="4">
    <source>
        <dbReference type="PIRSR" id="PIRSR601559-51"/>
    </source>
</evidence>
<dbReference type="PANTHER" id="PTHR10819:SF3">
    <property type="entry name" value="PHOSPHOTRIESTERASE-RELATED PROTEIN"/>
    <property type="match status" value="1"/>
</dbReference>
<dbReference type="InterPro" id="IPR001559">
    <property type="entry name" value="Phosphotriesterase"/>
</dbReference>
<dbReference type="Gene3D" id="3.20.20.140">
    <property type="entry name" value="Metal-dependent hydrolases"/>
    <property type="match status" value="1"/>
</dbReference>
<feature type="binding site" evidence="4">
    <location>
        <position position="23"/>
    </location>
    <ligand>
        <name>Zn(2+)</name>
        <dbReference type="ChEBI" id="CHEBI:29105"/>
        <label>1</label>
    </ligand>
</feature>
<accession>A0A9W6KZP3</accession>
<keyword evidence="7" id="KW-1185">Reference proteome</keyword>
<feature type="binding site" evidence="4">
    <location>
        <position position="21"/>
    </location>
    <ligand>
        <name>Zn(2+)</name>
        <dbReference type="ChEBI" id="CHEBI:29105"/>
        <label>1</label>
    </ligand>
</feature>
<name>A0A9W6KZP3_9PSEU</name>
<feature type="binding site" description="via carbamate group" evidence="4">
    <location>
        <position position="137"/>
    </location>
    <ligand>
        <name>Zn(2+)</name>
        <dbReference type="ChEBI" id="CHEBI:29105"/>
        <label>2</label>
    </ligand>
</feature>
<dbReference type="AlphaFoldDB" id="A0A9W6KZP3"/>
<dbReference type="Pfam" id="PF02126">
    <property type="entry name" value="PTE"/>
    <property type="match status" value="1"/>
</dbReference>
<feature type="binding site" evidence="4">
    <location>
        <position position="199"/>
    </location>
    <ligand>
        <name>Zn(2+)</name>
        <dbReference type="ChEBI" id="CHEBI:29105"/>
        <label>2</label>
    </ligand>
</feature>
<dbReference type="Proteomes" id="UP001143463">
    <property type="component" value="Unassembled WGS sequence"/>
</dbReference>
<dbReference type="EMBL" id="BSFQ01000005">
    <property type="protein sequence ID" value="GLL10628.1"/>
    <property type="molecule type" value="Genomic_DNA"/>
</dbReference>
<gene>
    <name evidence="6" type="primary">php</name>
    <name evidence="6" type="ORF">GCM10017577_17680</name>
</gene>
<reference evidence="6" key="1">
    <citation type="journal article" date="2014" name="Int. J. Syst. Evol. Microbiol.">
        <title>Complete genome sequence of Corynebacterium casei LMG S-19264T (=DSM 44701T), isolated from a smear-ripened cheese.</title>
        <authorList>
            <consortium name="US DOE Joint Genome Institute (JGI-PGF)"/>
            <person name="Walter F."/>
            <person name="Albersmeier A."/>
            <person name="Kalinowski J."/>
            <person name="Ruckert C."/>
        </authorList>
    </citation>
    <scope>NUCLEOTIDE SEQUENCE</scope>
    <source>
        <strain evidence="6">VKM Ac-1069</strain>
    </source>
</reference>
<evidence type="ECO:0000256" key="2">
    <source>
        <dbReference type="ARBA" id="ARBA00022801"/>
    </source>
</evidence>
<dbReference type="PROSITE" id="PS51347">
    <property type="entry name" value="PHOSPHOTRIESTERASE_2"/>
    <property type="match status" value="1"/>
</dbReference>
<feature type="binding site" evidence="4">
    <location>
        <position position="170"/>
    </location>
    <ligand>
        <name>Zn(2+)</name>
        <dbReference type="ChEBI" id="CHEBI:29105"/>
        <label>2</label>
    </ligand>
</feature>
<feature type="binding site" description="via carbamate group" evidence="4">
    <location>
        <position position="137"/>
    </location>
    <ligand>
        <name>Zn(2+)</name>
        <dbReference type="ChEBI" id="CHEBI:29105"/>
        <label>1</label>
    </ligand>
</feature>
<evidence type="ECO:0000313" key="7">
    <source>
        <dbReference type="Proteomes" id="UP001143463"/>
    </source>
</evidence>
<feature type="binding site" evidence="4">
    <location>
        <position position="256"/>
    </location>
    <ligand>
        <name>Zn(2+)</name>
        <dbReference type="ChEBI" id="CHEBI:29105"/>
        <label>1</label>
    </ligand>
</feature>
<sequence>MTVTTVEGPLDAAELGATLMHEHIYSLYSEYRNEYGWDEQAAVRTAVATMQDLRAAGIRTIVDMTVLGLGRSVARQRRIAELSGMQIVAATGIYTFGDLPNFWRNRSAHNPDFIADFFVRELTEGVGDTGVRPAVIKLVTDAQGITADGEVIARQVAKAQLRTNAVISTHSHSATRQGLAQQKILADHGVDLGSVVIGHAGDSTDLDYLTRLADAGSWLGMDRFGYAPAGSLEQRVDTVVAMCERGYASRMVLSHDTNIVSDSVPDEVRHSPELADWHYRCISDLVLPALRERGVSEADIEAMMVANPRAVLDRSS</sequence>
<dbReference type="RefSeq" id="WP_037041084.1">
    <property type="nucleotide sequence ID" value="NZ_BAAAUZ010000002.1"/>
</dbReference>
<dbReference type="SUPFAM" id="SSF51556">
    <property type="entry name" value="Metallo-dependent hydrolases"/>
    <property type="match status" value="1"/>
</dbReference>
<keyword evidence="2" id="KW-0378">Hydrolase</keyword>
<comment type="cofactor">
    <cofactor evidence="4">
        <name>a divalent metal cation</name>
        <dbReference type="ChEBI" id="CHEBI:60240"/>
    </cofactor>
    <text evidence="4">Binds 2 divalent metal cations per subunit.</text>
</comment>
<organism evidence="6 7">
    <name type="scientific">Pseudonocardia halophobica</name>
    <dbReference type="NCBI Taxonomy" id="29401"/>
    <lineage>
        <taxon>Bacteria</taxon>
        <taxon>Bacillati</taxon>
        <taxon>Actinomycetota</taxon>
        <taxon>Actinomycetes</taxon>
        <taxon>Pseudonocardiales</taxon>
        <taxon>Pseudonocardiaceae</taxon>
        <taxon>Pseudonocardia</taxon>
    </lineage>
</organism>
<reference evidence="6" key="2">
    <citation type="submission" date="2023-01" db="EMBL/GenBank/DDBJ databases">
        <authorList>
            <person name="Sun Q."/>
            <person name="Evtushenko L."/>
        </authorList>
    </citation>
    <scope>NUCLEOTIDE SEQUENCE</scope>
    <source>
        <strain evidence="6">VKM Ac-1069</strain>
    </source>
</reference>
<evidence type="ECO:0000313" key="6">
    <source>
        <dbReference type="EMBL" id="GLL10628.1"/>
    </source>
</evidence>
<dbReference type="GO" id="GO:0016788">
    <property type="term" value="F:hydrolase activity, acting on ester bonds"/>
    <property type="evidence" value="ECO:0007669"/>
    <property type="project" value="InterPro"/>
</dbReference>
<protein>
    <submittedName>
        <fullName evidence="6">Phosphotriesterase</fullName>
    </submittedName>
</protein>
<dbReference type="GO" id="GO:0008270">
    <property type="term" value="F:zinc ion binding"/>
    <property type="evidence" value="ECO:0007669"/>
    <property type="project" value="InterPro"/>
</dbReference>
<feature type="modified residue" description="N6-carboxylysine" evidence="3 5">
    <location>
        <position position="137"/>
    </location>
</feature>
<keyword evidence="1 4" id="KW-0479">Metal-binding</keyword>
<dbReference type="InterPro" id="IPR032466">
    <property type="entry name" value="Metal_Hydrolase"/>
</dbReference>
<evidence type="ECO:0000256" key="1">
    <source>
        <dbReference type="ARBA" id="ARBA00022723"/>
    </source>
</evidence>
<evidence type="ECO:0000256" key="5">
    <source>
        <dbReference type="PROSITE-ProRule" id="PRU00679"/>
    </source>
</evidence>
<dbReference type="InterPro" id="IPR017947">
    <property type="entry name" value="AryldialkylPase_Zn-BS"/>
</dbReference>
<dbReference type="PROSITE" id="PS01322">
    <property type="entry name" value="PHOSPHOTRIESTERASE_1"/>
    <property type="match status" value="1"/>
</dbReference>
<comment type="similarity">
    <text evidence="5">Belongs to the metallo-dependent hydrolases superfamily. Phosphotriesterase family.</text>
</comment>
<dbReference type="PANTHER" id="PTHR10819">
    <property type="entry name" value="PHOSPHOTRIESTERASE-RELATED"/>
    <property type="match status" value="1"/>
</dbReference>
<comment type="caution">
    <text evidence="6">The sequence shown here is derived from an EMBL/GenBank/DDBJ whole genome shotgun (WGS) entry which is preliminary data.</text>
</comment>